<sequence length="152" mass="16309">AVSEDTKAEVEAETPAEPQAEEVAETAREELDEAVSEDKKAEAEAETPADPQAEVEEVAETAREELDEAVGEDKKAEVEAQAPAEPQVYSSIQKDAVKTVREKQNEAEPTLQTQAKRMDSTVSEEASTAAGSPQATLERPSSDEVDFDAMCA</sequence>
<accession>A0ABP0IGB0</accession>
<name>A0ABP0IGB0_9DINO</name>
<gene>
    <name evidence="2" type="ORF">CCMP2556_LOCUS6445</name>
</gene>
<feature type="compositionally biased region" description="Acidic residues" evidence="1">
    <location>
        <begin position="53"/>
        <end position="70"/>
    </location>
</feature>
<protein>
    <submittedName>
        <fullName evidence="2">Uncharacterized protein</fullName>
    </submittedName>
</protein>
<proteinExistence type="predicted"/>
<dbReference type="Proteomes" id="UP001642484">
    <property type="component" value="Unassembled WGS sequence"/>
</dbReference>
<evidence type="ECO:0000313" key="3">
    <source>
        <dbReference type="Proteomes" id="UP001642484"/>
    </source>
</evidence>
<comment type="caution">
    <text evidence="2">The sequence shown here is derived from an EMBL/GenBank/DDBJ whole genome shotgun (WGS) entry which is preliminary data.</text>
</comment>
<feature type="compositionally biased region" description="Acidic residues" evidence="1">
    <location>
        <begin position="143"/>
        <end position="152"/>
    </location>
</feature>
<feature type="non-terminal residue" evidence="2">
    <location>
        <position position="1"/>
    </location>
</feature>
<feature type="compositionally biased region" description="Basic and acidic residues" evidence="1">
    <location>
        <begin position="95"/>
        <end position="106"/>
    </location>
</feature>
<dbReference type="EMBL" id="CAXAMN010002800">
    <property type="protein sequence ID" value="CAK9001393.1"/>
    <property type="molecule type" value="Genomic_DNA"/>
</dbReference>
<organism evidence="2 3">
    <name type="scientific">Durusdinium trenchii</name>
    <dbReference type="NCBI Taxonomy" id="1381693"/>
    <lineage>
        <taxon>Eukaryota</taxon>
        <taxon>Sar</taxon>
        <taxon>Alveolata</taxon>
        <taxon>Dinophyceae</taxon>
        <taxon>Suessiales</taxon>
        <taxon>Symbiodiniaceae</taxon>
        <taxon>Durusdinium</taxon>
    </lineage>
</organism>
<feature type="compositionally biased region" description="Polar residues" evidence="1">
    <location>
        <begin position="110"/>
        <end position="135"/>
    </location>
</feature>
<feature type="region of interest" description="Disordered" evidence="1">
    <location>
        <begin position="1"/>
        <end position="152"/>
    </location>
</feature>
<feature type="compositionally biased region" description="Basic and acidic residues" evidence="1">
    <location>
        <begin position="1"/>
        <end position="10"/>
    </location>
</feature>
<evidence type="ECO:0000313" key="2">
    <source>
        <dbReference type="EMBL" id="CAK9001393.1"/>
    </source>
</evidence>
<feature type="compositionally biased region" description="Low complexity" evidence="1">
    <location>
        <begin position="79"/>
        <end position="88"/>
    </location>
</feature>
<feature type="compositionally biased region" description="Acidic residues" evidence="1">
    <location>
        <begin position="11"/>
        <end position="35"/>
    </location>
</feature>
<evidence type="ECO:0000256" key="1">
    <source>
        <dbReference type="SAM" id="MobiDB-lite"/>
    </source>
</evidence>
<reference evidence="2 3" key="1">
    <citation type="submission" date="2024-02" db="EMBL/GenBank/DDBJ databases">
        <authorList>
            <person name="Chen Y."/>
            <person name="Shah S."/>
            <person name="Dougan E. K."/>
            <person name="Thang M."/>
            <person name="Chan C."/>
        </authorList>
    </citation>
    <scope>NUCLEOTIDE SEQUENCE [LARGE SCALE GENOMIC DNA]</scope>
</reference>
<keyword evidence="3" id="KW-1185">Reference proteome</keyword>